<feature type="chain" id="PRO_5006455109" description="PLAT domain-containing protein" evidence="9">
    <location>
        <begin position="21"/>
        <end position="1622"/>
    </location>
</feature>
<dbReference type="InterPro" id="IPR002859">
    <property type="entry name" value="PKD/REJ-like"/>
</dbReference>
<keyword evidence="9" id="KW-0732">Signal</keyword>
<accession>B3N5K3</accession>
<evidence type="ECO:0000256" key="1">
    <source>
        <dbReference type="ARBA" id="ARBA00004370"/>
    </source>
</evidence>
<dbReference type="CDD" id="cd00113">
    <property type="entry name" value="PLAT"/>
    <property type="match status" value="1"/>
</dbReference>
<evidence type="ECO:0000256" key="7">
    <source>
        <dbReference type="SAM" id="MobiDB-lite"/>
    </source>
</evidence>
<evidence type="ECO:0000313" key="11">
    <source>
        <dbReference type="EMBL" id="EDV57962.2"/>
    </source>
</evidence>
<evidence type="ECO:0000256" key="3">
    <source>
        <dbReference type="ARBA" id="ARBA00022737"/>
    </source>
</evidence>
<dbReference type="SUPFAM" id="SSF49723">
    <property type="entry name" value="Lipase/lipooxygenase domain (PLAT/LH2 domain)"/>
    <property type="match status" value="1"/>
</dbReference>
<dbReference type="GO" id="GO:0005261">
    <property type="term" value="F:monoatomic cation channel activity"/>
    <property type="evidence" value="ECO:0007669"/>
    <property type="project" value="TreeGrafter"/>
</dbReference>
<feature type="transmembrane region" description="Helical" evidence="8">
    <location>
        <begin position="1587"/>
        <end position="1619"/>
    </location>
</feature>
<evidence type="ECO:0000256" key="9">
    <source>
        <dbReference type="SAM" id="SignalP"/>
    </source>
</evidence>
<keyword evidence="4 8" id="KW-1133">Transmembrane helix</keyword>
<feature type="region of interest" description="Disordered" evidence="7">
    <location>
        <begin position="1210"/>
        <end position="1233"/>
    </location>
</feature>
<protein>
    <recommendedName>
        <fullName evidence="10">PLAT domain-containing protein</fullName>
    </recommendedName>
</protein>
<dbReference type="Proteomes" id="UP000008711">
    <property type="component" value="Unassembled WGS sequence"/>
</dbReference>
<reference evidence="11 12" key="2">
    <citation type="journal article" date="2008" name="Bioinformatics">
        <title>Assembly reconciliation.</title>
        <authorList>
            <person name="Zimin A.V."/>
            <person name="Smith D.R."/>
            <person name="Sutton G."/>
            <person name="Yorke J.A."/>
        </authorList>
    </citation>
    <scope>NUCLEOTIDE SEQUENCE [LARGE SCALE GENOMIC DNA]</scope>
    <source>
        <strain evidence="11 12">TSC#14021-0224.01</strain>
    </source>
</reference>
<dbReference type="InterPro" id="IPR001024">
    <property type="entry name" value="PLAT/LH2_dom"/>
</dbReference>
<evidence type="ECO:0000256" key="6">
    <source>
        <dbReference type="PROSITE-ProRule" id="PRU00152"/>
    </source>
</evidence>
<comment type="caution">
    <text evidence="6">Lacks conserved residue(s) required for the propagation of feature annotation.</text>
</comment>
<evidence type="ECO:0000313" key="12">
    <source>
        <dbReference type="Proteomes" id="UP000008711"/>
    </source>
</evidence>
<evidence type="ECO:0000256" key="5">
    <source>
        <dbReference type="ARBA" id="ARBA00023136"/>
    </source>
</evidence>
<dbReference type="InterPro" id="IPR036392">
    <property type="entry name" value="PLAT/LH2_dom_sf"/>
</dbReference>
<keyword evidence="3" id="KW-0677">Repeat</keyword>
<dbReference type="GO" id="GO:0005886">
    <property type="term" value="C:plasma membrane"/>
    <property type="evidence" value="ECO:0007669"/>
    <property type="project" value="TreeGrafter"/>
</dbReference>
<dbReference type="PANTHER" id="PTHR46730:SF1">
    <property type="entry name" value="PLAT DOMAIN-CONTAINING PROTEIN"/>
    <property type="match status" value="1"/>
</dbReference>
<evidence type="ECO:0000256" key="8">
    <source>
        <dbReference type="SAM" id="Phobius"/>
    </source>
</evidence>
<dbReference type="HOGENOM" id="CLU_003575_0_0_1"/>
<feature type="transmembrane region" description="Helical" evidence="8">
    <location>
        <begin position="1549"/>
        <end position="1567"/>
    </location>
</feature>
<feature type="compositionally biased region" description="Basic and acidic residues" evidence="7">
    <location>
        <begin position="138"/>
        <end position="149"/>
    </location>
</feature>
<evidence type="ECO:0000256" key="4">
    <source>
        <dbReference type="ARBA" id="ARBA00022989"/>
    </source>
</evidence>
<organism evidence="11 12">
    <name type="scientific">Drosophila erecta</name>
    <name type="common">Fruit fly</name>
    <dbReference type="NCBI Taxonomy" id="7220"/>
    <lineage>
        <taxon>Eukaryota</taxon>
        <taxon>Metazoa</taxon>
        <taxon>Ecdysozoa</taxon>
        <taxon>Arthropoda</taxon>
        <taxon>Hexapoda</taxon>
        <taxon>Insecta</taxon>
        <taxon>Pterygota</taxon>
        <taxon>Neoptera</taxon>
        <taxon>Endopterygota</taxon>
        <taxon>Diptera</taxon>
        <taxon>Brachycera</taxon>
        <taxon>Muscomorpha</taxon>
        <taxon>Ephydroidea</taxon>
        <taxon>Drosophilidae</taxon>
        <taxon>Drosophila</taxon>
        <taxon>Sophophora</taxon>
    </lineage>
</organism>
<proteinExistence type="predicted"/>
<dbReference type="OrthoDB" id="2121937at2759"/>
<dbReference type="PROSITE" id="PS50095">
    <property type="entry name" value="PLAT"/>
    <property type="match status" value="1"/>
</dbReference>
<feature type="signal peptide" evidence="9">
    <location>
        <begin position="1"/>
        <end position="20"/>
    </location>
</feature>
<name>B3N5K3_DROER</name>
<keyword evidence="12" id="KW-1185">Reference proteome</keyword>
<dbReference type="Pfam" id="PF01477">
    <property type="entry name" value="PLAT"/>
    <property type="match status" value="1"/>
</dbReference>
<reference evidence="11 12" key="1">
    <citation type="journal article" date="2007" name="Nature">
        <title>Evolution of genes and genomes on the Drosophila phylogeny.</title>
        <authorList>
            <consortium name="Drosophila 12 Genomes Consortium"/>
            <person name="Clark A.G."/>
            <person name="Eisen M.B."/>
            <person name="Smith D.R."/>
            <person name="Bergman C.M."/>
            <person name="Oliver B."/>
            <person name="Markow T.A."/>
            <person name="Kaufman T.C."/>
            <person name="Kellis M."/>
            <person name="Gelbart W."/>
            <person name="Iyer V.N."/>
            <person name="Pollard D.A."/>
            <person name="Sackton T.B."/>
            <person name="Larracuente A.M."/>
            <person name="Singh N.D."/>
            <person name="Abad J.P."/>
            <person name="Abt D.N."/>
            <person name="Adryan B."/>
            <person name="Aguade M."/>
            <person name="Akashi H."/>
            <person name="Anderson W.W."/>
            <person name="Aquadro C.F."/>
            <person name="Ardell D.H."/>
            <person name="Arguello R."/>
            <person name="Artieri C.G."/>
            <person name="Barbash D.A."/>
            <person name="Barker D."/>
            <person name="Barsanti P."/>
            <person name="Batterham P."/>
            <person name="Batzoglou S."/>
            <person name="Begun D."/>
            <person name="Bhutkar A."/>
            <person name="Blanco E."/>
            <person name="Bosak S.A."/>
            <person name="Bradley R.K."/>
            <person name="Brand A.D."/>
            <person name="Brent M.R."/>
            <person name="Brooks A.N."/>
            <person name="Brown R.H."/>
            <person name="Butlin R.K."/>
            <person name="Caggese C."/>
            <person name="Calvi B.R."/>
            <person name="Bernardo de Carvalho A."/>
            <person name="Caspi A."/>
            <person name="Castrezana S."/>
            <person name="Celniker S.E."/>
            <person name="Chang J.L."/>
            <person name="Chapple C."/>
            <person name="Chatterji S."/>
            <person name="Chinwalla A."/>
            <person name="Civetta A."/>
            <person name="Clifton S.W."/>
            <person name="Comeron J.M."/>
            <person name="Costello J.C."/>
            <person name="Coyne J.A."/>
            <person name="Daub J."/>
            <person name="David R.G."/>
            <person name="Delcher A.L."/>
            <person name="Delehaunty K."/>
            <person name="Do C.B."/>
            <person name="Ebling H."/>
            <person name="Edwards K."/>
            <person name="Eickbush T."/>
            <person name="Evans J.D."/>
            <person name="Filipski A."/>
            <person name="Findeiss S."/>
            <person name="Freyhult E."/>
            <person name="Fulton L."/>
            <person name="Fulton R."/>
            <person name="Garcia A.C."/>
            <person name="Gardiner A."/>
            <person name="Garfield D.A."/>
            <person name="Garvin B.E."/>
            <person name="Gibson G."/>
            <person name="Gilbert D."/>
            <person name="Gnerre S."/>
            <person name="Godfrey J."/>
            <person name="Good R."/>
            <person name="Gotea V."/>
            <person name="Gravely B."/>
            <person name="Greenberg A.J."/>
            <person name="Griffiths-Jones S."/>
            <person name="Gross S."/>
            <person name="Guigo R."/>
            <person name="Gustafson E.A."/>
            <person name="Haerty W."/>
            <person name="Hahn M.W."/>
            <person name="Halligan D.L."/>
            <person name="Halpern A.L."/>
            <person name="Halter G.M."/>
            <person name="Han M.V."/>
            <person name="Heger A."/>
            <person name="Hillier L."/>
            <person name="Hinrichs A.S."/>
            <person name="Holmes I."/>
            <person name="Hoskins R.A."/>
            <person name="Hubisz M.J."/>
            <person name="Hultmark D."/>
            <person name="Huntley M.A."/>
            <person name="Jaffe D.B."/>
            <person name="Jagadeeshan S."/>
            <person name="Jeck W.R."/>
            <person name="Johnson J."/>
            <person name="Jones C.D."/>
            <person name="Jordan W.C."/>
            <person name="Karpen G.H."/>
            <person name="Kataoka E."/>
            <person name="Keightley P.D."/>
            <person name="Kheradpour P."/>
            <person name="Kirkness E.F."/>
            <person name="Koerich L.B."/>
            <person name="Kristiansen K."/>
            <person name="Kudrna D."/>
            <person name="Kulathinal R.J."/>
            <person name="Kumar S."/>
            <person name="Kwok R."/>
            <person name="Lander E."/>
            <person name="Langley C.H."/>
            <person name="Lapoint R."/>
            <person name="Lazzaro B.P."/>
            <person name="Lee S.J."/>
            <person name="Levesque L."/>
            <person name="Li R."/>
            <person name="Lin C.F."/>
            <person name="Lin M.F."/>
            <person name="Lindblad-Toh K."/>
            <person name="Llopart A."/>
            <person name="Long M."/>
            <person name="Low L."/>
            <person name="Lozovsky E."/>
            <person name="Lu J."/>
            <person name="Luo M."/>
            <person name="Machado C.A."/>
            <person name="Makalowski W."/>
            <person name="Marzo M."/>
            <person name="Matsuda M."/>
            <person name="Matzkin L."/>
            <person name="McAllister B."/>
            <person name="McBride C.S."/>
            <person name="McKernan B."/>
            <person name="McKernan K."/>
            <person name="Mendez-Lago M."/>
            <person name="Minx P."/>
            <person name="Mollenhauer M.U."/>
            <person name="Montooth K."/>
            <person name="Mount S.M."/>
            <person name="Mu X."/>
            <person name="Myers E."/>
            <person name="Negre B."/>
            <person name="Newfeld S."/>
            <person name="Nielsen R."/>
            <person name="Noor M.A."/>
            <person name="O'Grady P."/>
            <person name="Pachter L."/>
            <person name="Papaceit M."/>
            <person name="Parisi M.J."/>
            <person name="Parisi M."/>
            <person name="Parts L."/>
            <person name="Pedersen J.S."/>
            <person name="Pesole G."/>
            <person name="Phillippy A.M."/>
            <person name="Ponting C.P."/>
            <person name="Pop M."/>
            <person name="Porcelli D."/>
            <person name="Powell J.R."/>
            <person name="Prohaska S."/>
            <person name="Pruitt K."/>
            <person name="Puig M."/>
            <person name="Quesneville H."/>
            <person name="Ram K.R."/>
            <person name="Rand D."/>
            <person name="Rasmussen M.D."/>
            <person name="Reed L.K."/>
            <person name="Reenan R."/>
            <person name="Reily A."/>
            <person name="Remington K.A."/>
            <person name="Rieger T.T."/>
            <person name="Ritchie M.G."/>
            <person name="Robin C."/>
            <person name="Rogers Y.H."/>
            <person name="Rohde C."/>
            <person name="Rozas J."/>
            <person name="Rubenfield M.J."/>
            <person name="Ruiz A."/>
            <person name="Russo S."/>
            <person name="Salzberg S.L."/>
            <person name="Sanchez-Gracia A."/>
            <person name="Saranga D.J."/>
            <person name="Sato H."/>
            <person name="Schaeffer S.W."/>
            <person name="Schatz M.C."/>
            <person name="Schlenke T."/>
            <person name="Schwartz R."/>
            <person name="Segarra C."/>
            <person name="Singh R.S."/>
            <person name="Sirot L."/>
            <person name="Sirota M."/>
            <person name="Sisneros N.B."/>
            <person name="Smith C.D."/>
            <person name="Smith T.F."/>
            <person name="Spieth J."/>
            <person name="Stage D.E."/>
            <person name="Stark A."/>
            <person name="Stephan W."/>
            <person name="Strausberg R.L."/>
            <person name="Strempel S."/>
            <person name="Sturgill D."/>
            <person name="Sutton G."/>
            <person name="Sutton G.G."/>
            <person name="Tao W."/>
            <person name="Teichmann S."/>
            <person name="Tobari Y.N."/>
            <person name="Tomimura Y."/>
            <person name="Tsolas J.M."/>
            <person name="Valente V.L."/>
            <person name="Venter E."/>
            <person name="Venter J.C."/>
            <person name="Vicario S."/>
            <person name="Vieira F.G."/>
            <person name="Vilella A.J."/>
            <person name="Villasante A."/>
            <person name="Walenz B."/>
            <person name="Wang J."/>
            <person name="Wasserman M."/>
            <person name="Watts T."/>
            <person name="Wilson D."/>
            <person name="Wilson R.K."/>
            <person name="Wing R.A."/>
            <person name="Wolfner M.F."/>
            <person name="Wong A."/>
            <person name="Wong G.K."/>
            <person name="Wu C.I."/>
            <person name="Wu G."/>
            <person name="Yamamoto D."/>
            <person name="Yang H.P."/>
            <person name="Yang S.P."/>
            <person name="Yorke J.A."/>
            <person name="Yoshida K."/>
            <person name="Zdobnov E."/>
            <person name="Zhang P."/>
            <person name="Zhang Y."/>
            <person name="Zimin A.V."/>
            <person name="Baldwin J."/>
            <person name="Abdouelleil A."/>
            <person name="Abdulkadir J."/>
            <person name="Abebe A."/>
            <person name="Abera B."/>
            <person name="Abreu J."/>
            <person name="Acer S.C."/>
            <person name="Aftuck L."/>
            <person name="Alexander A."/>
            <person name="An P."/>
            <person name="Anderson E."/>
            <person name="Anderson S."/>
            <person name="Arachi H."/>
            <person name="Azer M."/>
            <person name="Bachantsang P."/>
            <person name="Barry A."/>
            <person name="Bayul T."/>
            <person name="Berlin A."/>
            <person name="Bessette D."/>
            <person name="Bloom T."/>
            <person name="Blye J."/>
            <person name="Boguslavskiy L."/>
            <person name="Bonnet C."/>
            <person name="Boukhgalter B."/>
            <person name="Bourzgui I."/>
            <person name="Brown A."/>
            <person name="Cahill P."/>
            <person name="Channer S."/>
            <person name="Cheshatsang Y."/>
            <person name="Chuda L."/>
            <person name="Citroen M."/>
            <person name="Collymore A."/>
            <person name="Cooke P."/>
            <person name="Costello M."/>
            <person name="D'Aco K."/>
            <person name="Daza R."/>
            <person name="De Haan G."/>
            <person name="DeGray S."/>
            <person name="DeMaso C."/>
            <person name="Dhargay N."/>
            <person name="Dooley K."/>
            <person name="Dooley E."/>
            <person name="Doricent M."/>
            <person name="Dorje P."/>
            <person name="Dorjee K."/>
            <person name="Dupes A."/>
            <person name="Elong R."/>
            <person name="Falk J."/>
            <person name="Farina A."/>
            <person name="Faro S."/>
            <person name="Ferguson D."/>
            <person name="Fisher S."/>
            <person name="Foley C.D."/>
            <person name="Franke A."/>
            <person name="Friedrich D."/>
            <person name="Gadbois L."/>
            <person name="Gearin G."/>
            <person name="Gearin C.R."/>
            <person name="Giannoukos G."/>
            <person name="Goode T."/>
            <person name="Graham J."/>
            <person name="Grandbois E."/>
            <person name="Grewal S."/>
            <person name="Gyaltsen K."/>
            <person name="Hafez N."/>
            <person name="Hagos B."/>
            <person name="Hall J."/>
            <person name="Henson C."/>
            <person name="Hollinger A."/>
            <person name="Honan T."/>
            <person name="Huard M.D."/>
            <person name="Hughes L."/>
            <person name="Hurhula B."/>
            <person name="Husby M.E."/>
            <person name="Kamat A."/>
            <person name="Kanga B."/>
            <person name="Kashin S."/>
            <person name="Khazanovich D."/>
            <person name="Kisner P."/>
            <person name="Lance K."/>
            <person name="Lara M."/>
            <person name="Lee W."/>
            <person name="Lennon N."/>
            <person name="Letendre F."/>
            <person name="LeVine R."/>
            <person name="Lipovsky A."/>
            <person name="Liu X."/>
            <person name="Liu J."/>
            <person name="Liu S."/>
            <person name="Lokyitsang T."/>
            <person name="Lokyitsang Y."/>
            <person name="Lubonja R."/>
            <person name="Lui A."/>
            <person name="MacDonald P."/>
            <person name="Magnisalis V."/>
            <person name="Maru K."/>
            <person name="Matthews C."/>
            <person name="McCusker W."/>
            <person name="McDonough S."/>
            <person name="Mehta T."/>
            <person name="Meldrim J."/>
            <person name="Meneus L."/>
            <person name="Mihai O."/>
            <person name="Mihalev A."/>
            <person name="Mihova T."/>
            <person name="Mittelman R."/>
            <person name="Mlenga V."/>
            <person name="Montmayeur A."/>
            <person name="Mulrain L."/>
            <person name="Navidi A."/>
            <person name="Naylor J."/>
            <person name="Negash T."/>
            <person name="Nguyen T."/>
            <person name="Nguyen N."/>
            <person name="Nicol R."/>
            <person name="Norbu C."/>
            <person name="Norbu N."/>
            <person name="Novod N."/>
            <person name="O'Neill B."/>
            <person name="Osman S."/>
            <person name="Markiewicz E."/>
            <person name="Oyono O.L."/>
            <person name="Patti C."/>
            <person name="Phunkhang P."/>
            <person name="Pierre F."/>
            <person name="Priest M."/>
            <person name="Raghuraman S."/>
            <person name="Rege F."/>
            <person name="Reyes R."/>
            <person name="Rise C."/>
            <person name="Rogov P."/>
            <person name="Ross K."/>
            <person name="Ryan E."/>
            <person name="Settipalli S."/>
            <person name="Shea T."/>
            <person name="Sherpa N."/>
            <person name="Shi L."/>
            <person name="Shih D."/>
            <person name="Sparrow T."/>
            <person name="Spaulding J."/>
            <person name="Stalker J."/>
            <person name="Stange-Thomann N."/>
            <person name="Stavropoulos S."/>
            <person name="Stone C."/>
            <person name="Strader C."/>
            <person name="Tesfaye S."/>
            <person name="Thomson T."/>
            <person name="Thoulutsang Y."/>
            <person name="Thoulutsang D."/>
            <person name="Topham K."/>
            <person name="Topping I."/>
            <person name="Tsamla T."/>
            <person name="Vassiliev H."/>
            <person name="Vo A."/>
            <person name="Wangchuk T."/>
            <person name="Wangdi T."/>
            <person name="Weiand M."/>
            <person name="Wilkinson J."/>
            <person name="Wilson A."/>
            <person name="Yadav S."/>
            <person name="Young G."/>
            <person name="Yu Q."/>
            <person name="Zembek L."/>
            <person name="Zhong D."/>
            <person name="Zimmer A."/>
            <person name="Zwirko Z."/>
            <person name="Jaffe D.B."/>
            <person name="Alvarez P."/>
            <person name="Brockman W."/>
            <person name="Butler J."/>
            <person name="Chin C."/>
            <person name="Gnerre S."/>
            <person name="Grabherr M."/>
            <person name="Kleber M."/>
            <person name="Mauceli E."/>
            <person name="MacCallum I."/>
        </authorList>
    </citation>
    <scope>NUCLEOTIDE SEQUENCE [LARGE SCALE GENOMIC DNA]</scope>
    <source>
        <strain evidence="11 12">TSC#14021-0224.01</strain>
    </source>
</reference>
<dbReference type="Pfam" id="PF02010">
    <property type="entry name" value="REJ"/>
    <property type="match status" value="1"/>
</dbReference>
<dbReference type="GO" id="GO:0006816">
    <property type="term" value="P:calcium ion transport"/>
    <property type="evidence" value="ECO:0007669"/>
    <property type="project" value="TreeGrafter"/>
</dbReference>
<keyword evidence="2 8" id="KW-0812">Transmembrane</keyword>
<dbReference type="eggNOG" id="ENOG502QUWX">
    <property type="taxonomic scope" value="Eukaryota"/>
</dbReference>
<evidence type="ECO:0000259" key="10">
    <source>
        <dbReference type="PROSITE" id="PS50095"/>
    </source>
</evidence>
<comment type="subcellular location">
    <subcellularLocation>
        <location evidence="1">Membrane</location>
    </subcellularLocation>
</comment>
<feature type="transmembrane region" description="Helical" evidence="8">
    <location>
        <begin position="1328"/>
        <end position="1347"/>
    </location>
</feature>
<sequence>MFLYFMTISISLVLIMENNGTPLMSLLDGTFLDAYNRSTDSREGGINSYPWRSAEAGNRSYKERTRFSKMLSRTRQKVIRGTYSEEAETKRIESLWDPVLNQSYDFSSFEQNSTTAKTVPTTTSEKFGLENTERIHENMSEQERSENSTHLDYNGDNSLSSVITEKSYEYENLTDETEGITSQIPNMSTSFEDFPLVDEYRFPNYNQSSACINYNSTEFQNQTVNGYNFTTHCLVPVNGTQSSVKNQLLRDSIIGRNFRTEMQSQKFLLKVYLFMSPNPVYGQKYSIFTTMPSLETTNFVLNITVDTNDYLIDDVHTEIKSSTWRYTKNLRKLLRKWGLISNRISYNGCYYHRSSARFYNTKHKYIIATVSALKDRRKLLARMVHFKIKVHKPSKVACLPALELEFCKNPQKPVFFAPIGHLEFFATISGTCSNVEYDEIEWQFRDITEKKIIARLERSTGLVVKILPYKVHILHDPDRKKVFILRGEAVINGITTVARCYMKFRATPIEPHIKGNERRVVDVRKPVFIDGSNSKDRLAKIESMNSKRFLWSCISIDDPLNKYCRTSMSESPKIRLPPNALKVHAVYDFSLTVISRSDPRNQMTTYQLITGSAKTSFTPQILCRRNCDLGVYAPLDSVHLIPKCDDCPGKVKRYEWWLLDSDSEPYLESTYKYLILHTEQVRVQIRLRVWLKGRKHADAYYTLRRNNGPQKGNCTIHPALGVESLSMFEINCQGFESLFHPITYRYMVPYAVVASNVPYTRIKLTLPATEYIMISVCDAIDMCVERVVNVRVLEMDAKIQKGVEEVMAKVPHFLQRGHWNRAYIAGLAANAYLDVSVDGHEIYSYLQDLVLTTGSQLEQITSLIAIMLVQLYPIDFRGAMVMAHMFELLGDTFTEVVPEHEWLHRHGYFSLSAIHMFFMSLLGQKTQSHSNAMCSLYNPACLNLQRIDLEKPFVIKFDTIILERINSWLMSTWFLYRCIFYLGVIATQRHHPYDNAMTIYRSGIAYQVNVTEVTASAKEIKLKTIDQIHVIKISTKLLHELKRKLNHSSILLQVISQQNFNNIYWWYPDPLPSKTSVLIVHAYSPVQYFKSANELLLINPLVYKTNITQFNDQSLNQYMTNNTIQNSTEVHIYTVMLNHKAMLAVRIVSCSELMYVKMRLHRWPTLKQIRQQACRITPEMEGKRIWMANSCDRSPAYVAIHKPGEIRYKSEEEDRLKSRGKRKGNKTYTPPELRQTEDVGYDNEEIVHKSKYLNYSILLEIYQCNIWKNRSLDPGWSEEHCETSFEHSRGSSVQCTCYTLGALSSRIFPISTVLFIEHIPVPIFSFNMTIPAFLVLLALLLIFKCLLHLNIISAYMRDPEFLQCGMPLGKQNPSFKDDTEIMVVIVTGGQEFAGTTSNIKFYLKSPHRQQTSYQITQDPGHPQLVRNSTIKIAVPRGDIYIPTRLALRLVPNGRFPSWYCRSITVVDLKFKVEQLFIVESWIERKSHMQFMRSKYFTHGSYRRYPKYTWCKRFRTRAEQLYISWFLINAITGPSQSRAGGIIISRFERTCVWICKTAITLLVVVLYFGKHTVESIQEETRQNIDNGIRVHVVAALGFYAFLIGLVVHVLFEVVILRWLWPQT</sequence>
<dbReference type="Gene3D" id="2.60.60.20">
    <property type="entry name" value="PLAT/LH2 domain"/>
    <property type="match status" value="1"/>
</dbReference>
<keyword evidence="5 8" id="KW-0472">Membrane</keyword>
<feature type="domain" description="PLAT" evidence="10">
    <location>
        <begin position="1379"/>
        <end position="1496"/>
    </location>
</feature>
<feature type="region of interest" description="Disordered" evidence="7">
    <location>
        <begin position="138"/>
        <end position="158"/>
    </location>
</feature>
<dbReference type="EMBL" id="CH954177">
    <property type="protein sequence ID" value="EDV57962.2"/>
    <property type="molecule type" value="Genomic_DNA"/>
</dbReference>
<dbReference type="PANTHER" id="PTHR46730">
    <property type="entry name" value="POLYCYSTIN-1"/>
    <property type="match status" value="1"/>
</dbReference>
<evidence type="ECO:0000256" key="2">
    <source>
        <dbReference type="ARBA" id="ARBA00022692"/>
    </source>
</evidence>
<dbReference type="KEGG" id="der:6543078"/>
<gene>
    <name evidence="11" type="primary">Dere\GG24246</name>
    <name evidence="11" type="synonym">dere_GLEANR_8992</name>
    <name evidence="11" type="synonym">GG24246</name>
    <name evidence="11" type="ORF">Dere_GG24246</name>
</gene>